<dbReference type="InterPro" id="IPR009057">
    <property type="entry name" value="Homeodomain-like_sf"/>
</dbReference>
<evidence type="ECO:0000256" key="11">
    <source>
        <dbReference type="SAM" id="MobiDB-lite"/>
    </source>
</evidence>
<comment type="similarity">
    <text evidence="8">Belongs to the WUS homeobox family.</text>
</comment>
<dbReference type="GO" id="GO:0099402">
    <property type="term" value="P:plant organ development"/>
    <property type="evidence" value="ECO:0007669"/>
    <property type="project" value="InterPro"/>
</dbReference>
<accession>A0A5J5AFL1</accession>
<evidence type="ECO:0000256" key="1">
    <source>
        <dbReference type="ARBA" id="ARBA00004123"/>
    </source>
</evidence>
<gene>
    <name evidence="13" type="ORF">F0562_033468</name>
</gene>
<dbReference type="SMART" id="SM00389">
    <property type="entry name" value="HOX"/>
    <property type="match status" value="1"/>
</dbReference>
<dbReference type="Gene3D" id="1.10.10.60">
    <property type="entry name" value="Homeodomain-like"/>
    <property type="match status" value="1"/>
</dbReference>
<sequence length="328" mass="37173">MWMMGCGDGSEFNMPDSLSGRKLRPLIPKPPTASPQNTTHSAVTTPTYWSCSCSTDYFAVNHHLATATQEQSKTDMNSTEPLVSSRWNPTPEQLSALEEMYRGGTRTPTAEQIQQIAAKLRRFGKIEGKNVFYWFQNHKARERQKRRRPILDSGSEEQLCYLEGKESELSRAGFEVRQKKNWATPSNCSTSSEECVSIHRAVAAESRPDGWTQFEERELQQSSSSSLRANHATWLSCTPPTNLSNITATTESEAFGITDPKLSTNTQNFNRERINFANIEDENRQSQTLQLFPLRSNGWNAINDAENTEVPITNIDINFTPNQFFEFL</sequence>
<dbReference type="PANTHER" id="PTHR45940:SF13">
    <property type="entry name" value="WUSCHEL-RELATED HOMEOBOX 1"/>
    <property type="match status" value="1"/>
</dbReference>
<evidence type="ECO:0000256" key="8">
    <source>
        <dbReference type="ARBA" id="ARBA00024040"/>
    </source>
</evidence>
<dbReference type="Proteomes" id="UP000325577">
    <property type="component" value="Linkage Group LG20"/>
</dbReference>
<feature type="region of interest" description="Disordered" evidence="11">
    <location>
        <begin position="69"/>
        <end position="88"/>
    </location>
</feature>
<reference evidence="13 14" key="1">
    <citation type="submission" date="2019-09" db="EMBL/GenBank/DDBJ databases">
        <title>A chromosome-level genome assembly of the Chinese tupelo Nyssa sinensis.</title>
        <authorList>
            <person name="Yang X."/>
            <person name="Kang M."/>
            <person name="Yang Y."/>
            <person name="Xiong H."/>
            <person name="Wang M."/>
            <person name="Zhang Z."/>
            <person name="Wang Z."/>
            <person name="Wu H."/>
            <person name="Ma T."/>
            <person name="Liu J."/>
            <person name="Xi Z."/>
        </authorList>
    </citation>
    <scope>NUCLEOTIDE SEQUENCE [LARGE SCALE GENOMIC DNA]</scope>
    <source>
        <strain evidence="13">J267</strain>
        <tissue evidence="13">Leaf</tissue>
    </source>
</reference>
<dbReference type="SUPFAM" id="SSF46689">
    <property type="entry name" value="Homeodomain-like"/>
    <property type="match status" value="1"/>
</dbReference>
<dbReference type="GO" id="GO:0005634">
    <property type="term" value="C:nucleus"/>
    <property type="evidence" value="ECO:0007669"/>
    <property type="project" value="UniProtKB-SubCell"/>
</dbReference>
<dbReference type="PROSITE" id="PS50071">
    <property type="entry name" value="HOMEOBOX_2"/>
    <property type="match status" value="1"/>
</dbReference>
<evidence type="ECO:0000256" key="10">
    <source>
        <dbReference type="RuleBase" id="RU000682"/>
    </source>
</evidence>
<dbReference type="FunFam" id="1.10.10.60:FF:000146">
    <property type="entry name" value="WUSCHEL-related homeobox 4"/>
    <property type="match status" value="1"/>
</dbReference>
<dbReference type="CDD" id="cd00086">
    <property type="entry name" value="homeodomain"/>
    <property type="match status" value="1"/>
</dbReference>
<evidence type="ECO:0000313" key="14">
    <source>
        <dbReference type="Proteomes" id="UP000325577"/>
    </source>
</evidence>
<dbReference type="AlphaFoldDB" id="A0A5J5AFL1"/>
<evidence type="ECO:0000256" key="2">
    <source>
        <dbReference type="ARBA" id="ARBA00022473"/>
    </source>
</evidence>
<dbReference type="GO" id="GO:0003677">
    <property type="term" value="F:DNA binding"/>
    <property type="evidence" value="ECO:0007669"/>
    <property type="project" value="UniProtKB-UniRule"/>
</dbReference>
<dbReference type="OrthoDB" id="1932526at2759"/>
<dbReference type="InterPro" id="IPR001356">
    <property type="entry name" value="HD"/>
</dbReference>
<evidence type="ECO:0000256" key="9">
    <source>
        <dbReference type="PROSITE-ProRule" id="PRU00108"/>
    </source>
</evidence>
<evidence type="ECO:0000256" key="5">
    <source>
        <dbReference type="ARBA" id="ARBA00023155"/>
    </source>
</evidence>
<dbReference type="EMBL" id="CM018044">
    <property type="protein sequence ID" value="KAA8529044.1"/>
    <property type="molecule type" value="Genomic_DNA"/>
</dbReference>
<protein>
    <recommendedName>
        <fullName evidence="12">Homeobox domain-containing protein</fullName>
    </recommendedName>
</protein>
<keyword evidence="14" id="KW-1185">Reference proteome</keyword>
<dbReference type="Pfam" id="PF00046">
    <property type="entry name" value="Homeodomain"/>
    <property type="match status" value="1"/>
</dbReference>
<proteinExistence type="inferred from homology"/>
<evidence type="ECO:0000259" key="12">
    <source>
        <dbReference type="PROSITE" id="PS50071"/>
    </source>
</evidence>
<evidence type="ECO:0000256" key="4">
    <source>
        <dbReference type="ARBA" id="ARBA00023125"/>
    </source>
</evidence>
<evidence type="ECO:0000313" key="13">
    <source>
        <dbReference type="EMBL" id="KAA8529044.1"/>
    </source>
</evidence>
<evidence type="ECO:0000256" key="3">
    <source>
        <dbReference type="ARBA" id="ARBA00023015"/>
    </source>
</evidence>
<evidence type="ECO:0000256" key="6">
    <source>
        <dbReference type="ARBA" id="ARBA00023163"/>
    </source>
</evidence>
<keyword evidence="6" id="KW-0804">Transcription</keyword>
<dbReference type="PANTHER" id="PTHR45940">
    <property type="entry name" value="WUSCHEL-RELATED HOMEOBOX 1-RELATED"/>
    <property type="match status" value="1"/>
</dbReference>
<feature type="DNA-binding region" description="Homeobox" evidence="9">
    <location>
        <begin position="92"/>
        <end position="146"/>
    </location>
</feature>
<feature type="domain" description="Homeobox" evidence="12">
    <location>
        <begin position="90"/>
        <end position="145"/>
    </location>
</feature>
<evidence type="ECO:0000256" key="7">
    <source>
        <dbReference type="ARBA" id="ARBA00023242"/>
    </source>
</evidence>
<dbReference type="GO" id="GO:0003700">
    <property type="term" value="F:DNA-binding transcription factor activity"/>
    <property type="evidence" value="ECO:0007669"/>
    <property type="project" value="InterPro"/>
</dbReference>
<keyword evidence="2" id="KW-0217">Developmental protein</keyword>
<keyword evidence="7 9" id="KW-0539">Nucleus</keyword>
<keyword evidence="3" id="KW-0805">Transcription regulation</keyword>
<dbReference type="InterPro" id="IPR044555">
    <property type="entry name" value="WUSCHEL-like"/>
</dbReference>
<name>A0A5J5AFL1_9ASTE</name>
<organism evidence="13 14">
    <name type="scientific">Nyssa sinensis</name>
    <dbReference type="NCBI Taxonomy" id="561372"/>
    <lineage>
        <taxon>Eukaryota</taxon>
        <taxon>Viridiplantae</taxon>
        <taxon>Streptophyta</taxon>
        <taxon>Embryophyta</taxon>
        <taxon>Tracheophyta</taxon>
        <taxon>Spermatophyta</taxon>
        <taxon>Magnoliopsida</taxon>
        <taxon>eudicotyledons</taxon>
        <taxon>Gunneridae</taxon>
        <taxon>Pentapetalae</taxon>
        <taxon>asterids</taxon>
        <taxon>Cornales</taxon>
        <taxon>Nyssaceae</taxon>
        <taxon>Nyssa</taxon>
    </lineage>
</organism>
<keyword evidence="4 9" id="KW-0238">DNA-binding</keyword>
<comment type="subcellular location">
    <subcellularLocation>
        <location evidence="1 9 10">Nucleus</location>
    </subcellularLocation>
</comment>
<keyword evidence="5 9" id="KW-0371">Homeobox</keyword>